<protein>
    <submittedName>
        <fullName evidence="3">NAD(P)-binding domain-containing protein</fullName>
    </submittedName>
</protein>
<dbReference type="Proteomes" id="UP001370299">
    <property type="component" value="Unassembled WGS sequence"/>
</dbReference>
<accession>A0ABU8YF78</accession>
<reference evidence="3 4" key="1">
    <citation type="submission" date="2024-03" db="EMBL/GenBank/DDBJ databases">
        <title>Whole genomes of four grape xylem sap localized bacterial endophytes.</title>
        <authorList>
            <person name="Kumar G."/>
            <person name="Savka M.A."/>
        </authorList>
    </citation>
    <scope>NUCLEOTIDE SEQUENCE [LARGE SCALE GENOMIC DNA]</scope>
    <source>
        <strain evidence="3 4">RIT_GXS8</strain>
    </source>
</reference>
<dbReference type="EMBL" id="JBBLYY010000078">
    <property type="protein sequence ID" value="MEK0173209.1"/>
    <property type="molecule type" value="Genomic_DNA"/>
</dbReference>
<dbReference type="PANTHER" id="PTHR14239">
    <property type="entry name" value="DUDULIN-RELATED"/>
    <property type="match status" value="1"/>
</dbReference>
<evidence type="ECO:0000313" key="3">
    <source>
        <dbReference type="EMBL" id="MEK0173209.1"/>
    </source>
</evidence>
<sequence length="256" mass="27541">MSVAEEDHLTIGIIGAGSIGSTIARRLSRQGHDVMIANSRGPETIDEAALRTGARAVAAAEVAHGVDVLIVSVPMNRNADIAEYVRSAPEGAVVIDTSNYYPMRDGSVRAFEEGVPESVWLSELFGRPVVKAWNAITSQSFDAKASEPGDRLRVAIPVAADRDADRALAMQLVEQTGFDAVDAGVLAESWRQQPGSPVYCTDRTRAEMPDWLAAAEKERVPKRRDLAMEVIGDYVRGGGDATEGRFLVAINRASYS</sequence>
<dbReference type="SUPFAM" id="SSF51735">
    <property type="entry name" value="NAD(P)-binding Rossmann-fold domains"/>
    <property type="match status" value="1"/>
</dbReference>
<evidence type="ECO:0000259" key="2">
    <source>
        <dbReference type="Pfam" id="PF03807"/>
    </source>
</evidence>
<keyword evidence="4" id="KW-1185">Reference proteome</keyword>
<organism evidence="3 4">
    <name type="scientific">Curtobacterium citreum</name>
    <dbReference type="NCBI Taxonomy" id="2036"/>
    <lineage>
        <taxon>Bacteria</taxon>
        <taxon>Bacillati</taxon>
        <taxon>Actinomycetota</taxon>
        <taxon>Actinomycetes</taxon>
        <taxon>Micrococcales</taxon>
        <taxon>Microbacteriaceae</taxon>
        <taxon>Curtobacterium</taxon>
    </lineage>
</organism>
<keyword evidence="1" id="KW-0560">Oxidoreductase</keyword>
<name>A0ABU8YF78_9MICO</name>
<dbReference type="InterPro" id="IPR051267">
    <property type="entry name" value="STEAP_metalloreductase"/>
</dbReference>
<dbReference type="InterPro" id="IPR028939">
    <property type="entry name" value="P5C_Rdtase_cat_N"/>
</dbReference>
<evidence type="ECO:0000256" key="1">
    <source>
        <dbReference type="ARBA" id="ARBA00023002"/>
    </source>
</evidence>
<comment type="caution">
    <text evidence="3">The sequence shown here is derived from an EMBL/GenBank/DDBJ whole genome shotgun (WGS) entry which is preliminary data.</text>
</comment>
<proteinExistence type="predicted"/>
<evidence type="ECO:0000313" key="4">
    <source>
        <dbReference type="Proteomes" id="UP001370299"/>
    </source>
</evidence>
<dbReference type="Pfam" id="PF03807">
    <property type="entry name" value="F420_oxidored"/>
    <property type="match status" value="1"/>
</dbReference>
<dbReference type="RefSeq" id="WP_340196238.1">
    <property type="nucleotide sequence ID" value="NZ_JBBKAP010000021.1"/>
</dbReference>
<gene>
    <name evidence="3" type="ORF">WMN62_17170</name>
</gene>
<dbReference type="InterPro" id="IPR036291">
    <property type="entry name" value="NAD(P)-bd_dom_sf"/>
</dbReference>
<feature type="domain" description="Pyrroline-5-carboxylate reductase catalytic N-terminal" evidence="2">
    <location>
        <begin position="10"/>
        <end position="100"/>
    </location>
</feature>
<dbReference type="Gene3D" id="3.40.50.720">
    <property type="entry name" value="NAD(P)-binding Rossmann-like Domain"/>
    <property type="match status" value="1"/>
</dbReference>